<comment type="caution">
    <text evidence="8">The sequence shown here is derived from an EMBL/GenBank/DDBJ whole genome shotgun (WGS) entry which is preliminary data.</text>
</comment>
<dbReference type="PANTHER" id="PTHR46091:SF3">
    <property type="entry name" value="AMINE OXIDASE DOMAIN-CONTAINING PROTEIN"/>
    <property type="match status" value="1"/>
</dbReference>
<evidence type="ECO:0000256" key="3">
    <source>
        <dbReference type="ARBA" id="ARBA00022827"/>
    </source>
</evidence>
<evidence type="ECO:0000256" key="6">
    <source>
        <dbReference type="SAM" id="MobiDB-lite"/>
    </source>
</evidence>
<evidence type="ECO:0000313" key="9">
    <source>
        <dbReference type="Proteomes" id="UP001500403"/>
    </source>
</evidence>
<protein>
    <submittedName>
        <fullName evidence="8">NAD(P)/FAD-dependent oxidoreductase</fullName>
    </submittedName>
</protein>
<keyword evidence="1" id="KW-0285">Flavoprotein</keyword>
<evidence type="ECO:0000259" key="7">
    <source>
        <dbReference type="Pfam" id="PF01593"/>
    </source>
</evidence>
<dbReference type="Pfam" id="PF01593">
    <property type="entry name" value="Amino_oxidase"/>
    <property type="match status" value="1"/>
</dbReference>
<dbReference type="InterPro" id="IPR036188">
    <property type="entry name" value="FAD/NAD-bd_sf"/>
</dbReference>
<keyword evidence="4" id="KW-0521">NADP</keyword>
<dbReference type="PANTHER" id="PTHR46091">
    <property type="entry name" value="BLR7054 PROTEIN"/>
    <property type="match status" value="1"/>
</dbReference>
<keyword evidence="3" id="KW-0274">FAD</keyword>
<dbReference type="RefSeq" id="WP_344497146.1">
    <property type="nucleotide sequence ID" value="NZ_BAAAUD010000041.1"/>
</dbReference>
<evidence type="ECO:0000256" key="2">
    <source>
        <dbReference type="ARBA" id="ARBA00022729"/>
    </source>
</evidence>
<feature type="domain" description="Amine oxidase" evidence="7">
    <location>
        <begin position="16"/>
        <end position="281"/>
    </location>
</feature>
<keyword evidence="9" id="KW-1185">Reference proteome</keyword>
<evidence type="ECO:0000313" key="8">
    <source>
        <dbReference type="EMBL" id="GAA2953198.1"/>
    </source>
</evidence>
<keyword evidence="2" id="KW-0732">Signal</keyword>
<organism evidence="8 9">
    <name type="scientific">Streptomyces enissocaesilis</name>
    <dbReference type="NCBI Taxonomy" id="332589"/>
    <lineage>
        <taxon>Bacteria</taxon>
        <taxon>Bacillati</taxon>
        <taxon>Actinomycetota</taxon>
        <taxon>Actinomycetes</taxon>
        <taxon>Kitasatosporales</taxon>
        <taxon>Streptomycetaceae</taxon>
        <taxon>Streptomyces</taxon>
        <taxon>Streptomyces rochei group</taxon>
    </lineage>
</organism>
<feature type="compositionally biased region" description="Basic and acidic residues" evidence="6">
    <location>
        <begin position="542"/>
        <end position="562"/>
    </location>
</feature>
<dbReference type="Proteomes" id="UP001500403">
    <property type="component" value="Unassembled WGS sequence"/>
</dbReference>
<dbReference type="SUPFAM" id="SSF51905">
    <property type="entry name" value="FAD/NAD(P)-binding domain"/>
    <property type="match status" value="1"/>
</dbReference>
<evidence type="ECO:0000256" key="1">
    <source>
        <dbReference type="ARBA" id="ARBA00022630"/>
    </source>
</evidence>
<dbReference type="InterPro" id="IPR002937">
    <property type="entry name" value="Amino_oxidase"/>
</dbReference>
<evidence type="ECO:0000256" key="5">
    <source>
        <dbReference type="ARBA" id="ARBA00023027"/>
    </source>
</evidence>
<feature type="region of interest" description="Disordered" evidence="6">
    <location>
        <begin position="532"/>
        <end position="580"/>
    </location>
</feature>
<accession>A0ABN3XF52</accession>
<gene>
    <name evidence="8" type="ORF">GCM10010446_42920</name>
</gene>
<name>A0ABN3XF52_9ACTN</name>
<reference evidence="8 9" key="1">
    <citation type="journal article" date="2019" name="Int. J. Syst. Evol. Microbiol.">
        <title>The Global Catalogue of Microorganisms (GCM) 10K type strain sequencing project: providing services to taxonomists for standard genome sequencing and annotation.</title>
        <authorList>
            <consortium name="The Broad Institute Genomics Platform"/>
            <consortium name="The Broad Institute Genome Sequencing Center for Infectious Disease"/>
            <person name="Wu L."/>
            <person name="Ma J."/>
        </authorList>
    </citation>
    <scope>NUCLEOTIDE SEQUENCE [LARGE SCALE GENOMIC DNA]</scope>
    <source>
        <strain evidence="8 9">JCM 9088</strain>
    </source>
</reference>
<proteinExistence type="predicted"/>
<dbReference type="Gene3D" id="3.50.50.60">
    <property type="entry name" value="FAD/NAD(P)-binding domain"/>
    <property type="match status" value="2"/>
</dbReference>
<dbReference type="EMBL" id="BAAAUD010000041">
    <property type="protein sequence ID" value="GAA2953198.1"/>
    <property type="molecule type" value="Genomic_DNA"/>
</dbReference>
<sequence length="580" mass="61994">MSAEEHWDAIVVGSGIGGLVCAAYLAVAGKRVLVTEQGGVAGGNSHVFRRRRAYEFDVGVHYLGDCGSDGLLPAILNGLGLRDRLRYREMDPGGFDRIVIPGATLDMPADWETYRRRLHEACPADAPGIDTFLGVVSGLGAERRDAIVAPGDVPMSDLPQHAPQSVAWGRRTLAELFAHCGLSTRARTLLAAQSPNYGMAPDEATVALHATVTDHYVRGAYYPEGGGQTLAAGLLEVVRAYGGALRTYSRVSRITVGDGRTRGVELADGSRALAPVVVSNADYRRTMLGLVGEERLPRRLAAKTRDARMALPWATVYVALDIDIEQHANLWWYRSDDIERFYAGLRAGADAGSASGDTSSGGTDTADFLFASFASGKDPVTRRICPPGHSNFQLMTLCPPGFERWGVTAGPADGEKYRRNPAYRAEKARLTEAVLDAAEEALGPFRGHITHLETATPLTHERYTHSTGGTPFGMAHWGAAGARPDTATFVEGLYVAGANTRYGNGITGSAVSGIACAGQILGRRLMHEVHSGTTLGDPAALPERRADWDPLEVSRGDQDRLVRTGPGTRPGLEPALGKSR</sequence>
<keyword evidence="5" id="KW-0520">NAD</keyword>
<evidence type="ECO:0000256" key="4">
    <source>
        <dbReference type="ARBA" id="ARBA00022857"/>
    </source>
</evidence>
<dbReference type="InterPro" id="IPR052206">
    <property type="entry name" value="Retinol_saturase"/>
</dbReference>